<dbReference type="eggNOG" id="ENOG50318NF">
    <property type="taxonomic scope" value="Bacteria"/>
</dbReference>
<reference evidence="1 2" key="2">
    <citation type="journal article" date="2010" name="Stand. Genomic Sci.">
        <title>Complete genome sequence of Sulfurospirillum deleyianum type strain (5175).</title>
        <authorList>
            <person name="Sikorski J."/>
            <person name="Lapidus A."/>
            <person name="Copeland A."/>
            <person name="Glavina Del Rio T."/>
            <person name="Nolan M."/>
            <person name="Lucas S."/>
            <person name="Chen F."/>
            <person name="Tice H."/>
            <person name="Cheng J.F."/>
            <person name="Saunders E."/>
            <person name="Bruce D."/>
            <person name="Goodwin L."/>
            <person name="Pitluck S."/>
            <person name="Ovchinnikova G."/>
            <person name="Pati A."/>
            <person name="Ivanova N."/>
            <person name="Mavromatis K."/>
            <person name="Chen A."/>
            <person name="Palaniappan K."/>
            <person name="Chain P."/>
            <person name="Land M."/>
            <person name="Hauser L."/>
            <person name="Chang Y.J."/>
            <person name="Jeffries C.D."/>
            <person name="Brettin T."/>
            <person name="Detter J.C."/>
            <person name="Han C."/>
            <person name="Rohde M."/>
            <person name="Lang E."/>
            <person name="Spring S."/>
            <person name="Goker M."/>
            <person name="Bristow J."/>
            <person name="Eisen J.A."/>
            <person name="Markowitz V."/>
            <person name="Hugenholtz P."/>
            <person name="Kyrpides N.C."/>
            <person name="Klenk H.P."/>
        </authorList>
    </citation>
    <scope>NUCLEOTIDE SEQUENCE [LARGE SCALE GENOMIC DNA]</scope>
    <source>
        <strain evidence="2">ATCC 51133 / DSM 6946 / 5175</strain>
    </source>
</reference>
<dbReference type="EMBL" id="CP001816">
    <property type="protein sequence ID" value="ACZ11193.1"/>
    <property type="molecule type" value="Genomic_DNA"/>
</dbReference>
<protein>
    <submittedName>
        <fullName evidence="1">Uncharacterized protein</fullName>
    </submittedName>
</protein>
<dbReference type="KEGG" id="sdl:Sdel_0155"/>
<reference evidence="2" key="1">
    <citation type="submission" date="2009-11" db="EMBL/GenBank/DDBJ databases">
        <title>The complete genome of Sulfurospirillum deleyianum DSM 6946.</title>
        <authorList>
            <consortium name="US DOE Joint Genome Institute (JGI-PGF)"/>
            <person name="Lucas S."/>
            <person name="Copeland A."/>
            <person name="Lapidus A."/>
            <person name="Glavina del Rio T."/>
            <person name="Dalin E."/>
            <person name="Tice H."/>
            <person name="Bruce D."/>
            <person name="Goodwin L."/>
            <person name="Pitluck S."/>
            <person name="Kyrpides N."/>
            <person name="Mavromatis K."/>
            <person name="Ivanova N."/>
            <person name="Ovchinnikova G."/>
            <person name="Munk A.C."/>
            <person name="Lu M."/>
            <person name="Brettin T."/>
            <person name="Detter J.C."/>
            <person name="Han C."/>
            <person name="Tapia R."/>
            <person name="Larimer F."/>
            <person name="Land M."/>
            <person name="Hauser L."/>
            <person name="Markowitz V."/>
            <person name="Cheng J.F."/>
            <person name="Hugenholtz P."/>
            <person name="Woyke T."/>
            <person name="Wu D."/>
            <person name="Aumann P."/>
            <person name="Schneider S."/>
            <person name="Lang E."/>
            <person name="Spring S."/>
            <person name="Klenk H.P."/>
            <person name="Eisen J.A."/>
        </authorList>
    </citation>
    <scope>NUCLEOTIDE SEQUENCE [LARGE SCALE GENOMIC DNA]</scope>
    <source>
        <strain evidence="2">ATCC 51133 / DSM 6946 / 5175</strain>
    </source>
</reference>
<dbReference type="HOGENOM" id="CLU_125912_0_0_7"/>
<organism evidence="1 2">
    <name type="scientific">Sulfurospirillum deleyianum (strain ATCC 51133 / DSM 6946 / 5175)</name>
    <dbReference type="NCBI Taxonomy" id="525898"/>
    <lineage>
        <taxon>Bacteria</taxon>
        <taxon>Pseudomonadati</taxon>
        <taxon>Campylobacterota</taxon>
        <taxon>Epsilonproteobacteria</taxon>
        <taxon>Campylobacterales</taxon>
        <taxon>Sulfurospirillaceae</taxon>
        <taxon>Sulfurospirillum</taxon>
    </lineage>
</organism>
<accession>D1AZ55</accession>
<evidence type="ECO:0000313" key="2">
    <source>
        <dbReference type="Proteomes" id="UP000002222"/>
    </source>
</evidence>
<evidence type="ECO:0000313" key="1">
    <source>
        <dbReference type="EMBL" id="ACZ11193.1"/>
    </source>
</evidence>
<keyword evidence="2" id="KW-1185">Reference proteome</keyword>
<dbReference type="Proteomes" id="UP000002222">
    <property type="component" value="Chromosome"/>
</dbReference>
<name>D1AZ55_SULD5</name>
<dbReference type="RefSeq" id="WP_012855959.1">
    <property type="nucleotide sequence ID" value="NC_013512.1"/>
</dbReference>
<proteinExistence type="predicted"/>
<gene>
    <name evidence="1" type="ordered locus">Sdel_0155</name>
</gene>
<dbReference type="STRING" id="525898.Sdel_0155"/>
<sequence>MMDGIRFVPAVLHMVYEEGTSENASFLQEYYALMQLNDDPLGVWLKSSKIRKAAEESDPVLLTLLIELHRKIETLTHLVTSKTPLVLELKESAMLSDIAHGYLRLSEAVLTPQKGYYARIAMPTFPQRSMPLFFEAVDAFVGKIVLMHEDDEQEWSAYMTACERAMIRQMKGNGSEY</sequence>
<dbReference type="AlphaFoldDB" id="D1AZ55"/>